<dbReference type="EMBL" id="JADGJH010000291">
    <property type="protein sequence ID" value="KAJ3131531.1"/>
    <property type="molecule type" value="Genomic_DNA"/>
</dbReference>
<dbReference type="AlphaFoldDB" id="A0AAD5XKE6"/>
<gene>
    <name evidence="1" type="ORF">HK100_006270</name>
</gene>
<proteinExistence type="predicted"/>
<accession>A0AAD5XKE6</accession>
<keyword evidence="2" id="KW-1185">Reference proteome</keyword>
<dbReference type="Proteomes" id="UP001211907">
    <property type="component" value="Unassembled WGS sequence"/>
</dbReference>
<organism evidence="1 2">
    <name type="scientific">Physocladia obscura</name>
    <dbReference type="NCBI Taxonomy" id="109957"/>
    <lineage>
        <taxon>Eukaryota</taxon>
        <taxon>Fungi</taxon>
        <taxon>Fungi incertae sedis</taxon>
        <taxon>Chytridiomycota</taxon>
        <taxon>Chytridiomycota incertae sedis</taxon>
        <taxon>Chytridiomycetes</taxon>
        <taxon>Chytridiales</taxon>
        <taxon>Chytriomycetaceae</taxon>
        <taxon>Physocladia</taxon>
    </lineage>
</organism>
<name>A0AAD5XKE6_9FUNG</name>
<protein>
    <submittedName>
        <fullName evidence="1">Uncharacterized protein</fullName>
    </submittedName>
</protein>
<reference evidence="1" key="1">
    <citation type="submission" date="2020-05" db="EMBL/GenBank/DDBJ databases">
        <title>Phylogenomic resolution of chytrid fungi.</title>
        <authorList>
            <person name="Stajich J.E."/>
            <person name="Amses K."/>
            <person name="Simmons R."/>
            <person name="Seto K."/>
            <person name="Myers J."/>
            <person name="Bonds A."/>
            <person name="Quandt C.A."/>
            <person name="Barry K."/>
            <person name="Liu P."/>
            <person name="Grigoriev I."/>
            <person name="Longcore J.E."/>
            <person name="James T.Y."/>
        </authorList>
    </citation>
    <scope>NUCLEOTIDE SEQUENCE</scope>
    <source>
        <strain evidence="1">JEL0513</strain>
    </source>
</reference>
<sequence length="176" mass="19906">MITLRDFALLRKSADSHDFEEPSSWRDLYQTTKKEREDQLLRVKKRMTQSNKVIEQEKEKSSIKILEKSVVPFKPKWGSAFSNPKAPVNRLGRAINAVKKEMRIKGTFNYNPVAPKPIASKSVPMIPSRPKPMHPDVARSTVKPGVKLLPMAKPTIMTNAANSNKSNKPFSLVLPE</sequence>
<comment type="caution">
    <text evidence="1">The sequence shown here is derived from an EMBL/GenBank/DDBJ whole genome shotgun (WGS) entry which is preliminary data.</text>
</comment>
<evidence type="ECO:0000313" key="2">
    <source>
        <dbReference type="Proteomes" id="UP001211907"/>
    </source>
</evidence>
<evidence type="ECO:0000313" key="1">
    <source>
        <dbReference type="EMBL" id="KAJ3131531.1"/>
    </source>
</evidence>
<dbReference type="Gene3D" id="6.10.250.3180">
    <property type="match status" value="1"/>
</dbReference>